<dbReference type="STRING" id="1054147.F4PHU1"/>
<dbReference type="SUPFAM" id="SSF103473">
    <property type="entry name" value="MFS general substrate transporter"/>
    <property type="match status" value="1"/>
</dbReference>
<dbReference type="OrthoDB" id="18814at2759"/>
<dbReference type="InterPro" id="IPR036259">
    <property type="entry name" value="MFS_trans_sf"/>
</dbReference>
<accession>F4PHU1</accession>
<evidence type="ECO:0000313" key="5">
    <source>
        <dbReference type="Proteomes" id="UP000007797"/>
    </source>
</evidence>
<keyword evidence="3" id="KW-0472">Membrane</keyword>
<feature type="transmembrane region" description="Helical" evidence="3">
    <location>
        <begin position="342"/>
        <end position="359"/>
    </location>
</feature>
<gene>
    <name evidence="4" type="ORF">DFA_03523</name>
</gene>
<feature type="transmembrane region" description="Helical" evidence="3">
    <location>
        <begin position="259"/>
        <end position="280"/>
    </location>
</feature>
<evidence type="ECO:0000256" key="2">
    <source>
        <dbReference type="SAM" id="MobiDB-lite"/>
    </source>
</evidence>
<dbReference type="Pfam" id="PF01770">
    <property type="entry name" value="Folate_carrier"/>
    <property type="match status" value="2"/>
</dbReference>
<dbReference type="AlphaFoldDB" id="F4PHU1"/>
<dbReference type="RefSeq" id="XP_004363126.1">
    <property type="nucleotide sequence ID" value="XM_004363069.1"/>
</dbReference>
<dbReference type="Proteomes" id="UP000007797">
    <property type="component" value="Unassembled WGS sequence"/>
</dbReference>
<dbReference type="GO" id="GO:0090482">
    <property type="term" value="F:vitamin transmembrane transporter activity"/>
    <property type="evidence" value="ECO:0007669"/>
    <property type="project" value="InterPro"/>
</dbReference>
<evidence type="ECO:0000256" key="1">
    <source>
        <dbReference type="ARBA" id="ARBA00005773"/>
    </source>
</evidence>
<evidence type="ECO:0000313" key="4">
    <source>
        <dbReference type="EMBL" id="EGG25275.1"/>
    </source>
</evidence>
<dbReference type="EMBL" id="GL883006">
    <property type="protein sequence ID" value="EGG25275.1"/>
    <property type="molecule type" value="Genomic_DNA"/>
</dbReference>
<keyword evidence="5" id="KW-1185">Reference proteome</keyword>
<comment type="similarity">
    <text evidence="1">Belongs to the reduced folate carrier (RFC) transporter (TC 2.A.48) family.</text>
</comment>
<dbReference type="OMA" id="CYRCRPL"/>
<dbReference type="PANTHER" id="PTHR10686:SF18">
    <property type="entry name" value="IP11787P-RELATED"/>
    <property type="match status" value="1"/>
</dbReference>
<evidence type="ECO:0000256" key="3">
    <source>
        <dbReference type="SAM" id="Phobius"/>
    </source>
</evidence>
<protein>
    <submittedName>
        <fullName evidence="4">Reduced folate carrier family protein</fullName>
    </submittedName>
</protein>
<dbReference type="InterPro" id="IPR002666">
    <property type="entry name" value="Folate_carrier"/>
</dbReference>
<feature type="region of interest" description="Disordered" evidence="2">
    <location>
        <begin position="1"/>
        <end position="54"/>
    </location>
</feature>
<sequence>MNNSNNNNINHHHNDDDDDIVVVYSIEHQQQEKEEEEEEEEEEQEKGERINLLKERQEEEETNSIVKDTLLSFKSFILYCSFSFLFSFDPSEPYIVEYLTNVLHVNSTVVYETIYPYWTYSYFIFLLVFGFLGEMIGYKSIIIIGMIGKVIASTILLIGTQSIGLLIVDQVADGMAFAAYIFGSKGLPDDGMSSQCWLFGWSVEYVPLIALVTVGSITNVIALIVAICFTNHRSEQLFSFRELCGQVLSAYKQTDIIRWYIWSGVAISIHQIVLTCKIIENRKWKIETQSNQHQANWQSLFLQTNNEEKWNGYISSSAYFFASFVAIIPARLGNNNINNIKNVILIGFGLIGGLFLILMGIGESIIISAISFVVYNCCFEFMSPIVNVQIAKRLNTRIGILFSFNIMIALAIQVIIQLSVGERMLNLDIKSQFFYFGSCLFVLSLGFAILFTFLYFHSKYKSERHHNHHHHHHHRHSNNIIDTTTINVGNSTDTNIMIDHHHHNQERQKLLS</sequence>
<feature type="transmembrane region" description="Helical" evidence="3">
    <location>
        <begin position="70"/>
        <end position="88"/>
    </location>
</feature>
<feature type="transmembrane region" description="Helical" evidence="3">
    <location>
        <begin position="365"/>
        <end position="386"/>
    </location>
</feature>
<feature type="compositionally biased region" description="Acidic residues" evidence="2">
    <location>
        <begin position="33"/>
        <end position="45"/>
    </location>
</feature>
<proteinExistence type="inferred from homology"/>
<reference evidence="5" key="1">
    <citation type="journal article" date="2011" name="Genome Res.">
        <title>Phylogeny-wide analysis of social amoeba genomes highlights ancient origins for complex intercellular communication.</title>
        <authorList>
            <person name="Heidel A.J."/>
            <person name="Lawal H.M."/>
            <person name="Felder M."/>
            <person name="Schilde C."/>
            <person name="Helps N.R."/>
            <person name="Tunggal B."/>
            <person name="Rivero F."/>
            <person name="John U."/>
            <person name="Schleicher M."/>
            <person name="Eichinger L."/>
            <person name="Platzer M."/>
            <person name="Noegel A.A."/>
            <person name="Schaap P."/>
            <person name="Gloeckner G."/>
        </authorList>
    </citation>
    <scope>NUCLEOTIDE SEQUENCE [LARGE SCALE GENOMIC DNA]</scope>
    <source>
        <strain evidence="5">SH3</strain>
    </source>
</reference>
<feature type="transmembrane region" description="Helical" evidence="3">
    <location>
        <begin position="150"/>
        <end position="168"/>
    </location>
</feature>
<dbReference type="GeneID" id="14877031"/>
<feature type="transmembrane region" description="Helical" evidence="3">
    <location>
        <begin position="398"/>
        <end position="420"/>
    </location>
</feature>
<dbReference type="Gene3D" id="1.20.1250.20">
    <property type="entry name" value="MFS general substrate transporter like domains"/>
    <property type="match status" value="1"/>
</dbReference>
<feature type="transmembrane region" description="Helical" evidence="3">
    <location>
        <begin position="208"/>
        <end position="229"/>
    </location>
</feature>
<dbReference type="KEGG" id="dfa:DFA_03523"/>
<feature type="transmembrane region" description="Helical" evidence="3">
    <location>
        <begin position="310"/>
        <end position="330"/>
    </location>
</feature>
<feature type="transmembrane region" description="Helical" evidence="3">
    <location>
        <begin position="432"/>
        <end position="456"/>
    </location>
</feature>
<name>F4PHU1_CACFS</name>
<keyword evidence="3" id="KW-0812">Transmembrane</keyword>
<organism evidence="4 5">
    <name type="scientific">Cavenderia fasciculata</name>
    <name type="common">Slime mold</name>
    <name type="synonym">Dictyostelium fasciculatum</name>
    <dbReference type="NCBI Taxonomy" id="261658"/>
    <lineage>
        <taxon>Eukaryota</taxon>
        <taxon>Amoebozoa</taxon>
        <taxon>Evosea</taxon>
        <taxon>Eumycetozoa</taxon>
        <taxon>Dictyostelia</taxon>
        <taxon>Acytosteliales</taxon>
        <taxon>Cavenderiaceae</taxon>
        <taxon>Cavenderia</taxon>
    </lineage>
</organism>
<dbReference type="GO" id="GO:0005886">
    <property type="term" value="C:plasma membrane"/>
    <property type="evidence" value="ECO:0007669"/>
    <property type="project" value="TreeGrafter"/>
</dbReference>
<feature type="transmembrane region" description="Helical" evidence="3">
    <location>
        <begin position="117"/>
        <end position="138"/>
    </location>
</feature>
<dbReference type="PANTHER" id="PTHR10686">
    <property type="entry name" value="FOLATE TRANSPORTER"/>
    <property type="match status" value="1"/>
</dbReference>
<keyword evidence="3" id="KW-1133">Transmembrane helix</keyword>